<name>A0A1X7T5I3_AMPQE</name>
<reference evidence="2" key="1">
    <citation type="submission" date="2017-05" db="UniProtKB">
        <authorList>
            <consortium name="EnsemblMetazoa"/>
        </authorList>
    </citation>
    <scope>IDENTIFICATION</scope>
</reference>
<dbReference type="InterPro" id="IPR046815">
    <property type="entry name" value="P2RX7_C"/>
</dbReference>
<evidence type="ECO:0000259" key="1">
    <source>
        <dbReference type="Pfam" id="PF20478"/>
    </source>
</evidence>
<accession>A0A1X7T5I3</accession>
<organism evidence="2">
    <name type="scientific">Amphimedon queenslandica</name>
    <name type="common">Sponge</name>
    <dbReference type="NCBI Taxonomy" id="400682"/>
    <lineage>
        <taxon>Eukaryota</taxon>
        <taxon>Metazoa</taxon>
        <taxon>Porifera</taxon>
        <taxon>Demospongiae</taxon>
        <taxon>Heteroscleromorpha</taxon>
        <taxon>Haplosclerida</taxon>
        <taxon>Niphatidae</taxon>
        <taxon>Amphimedon</taxon>
    </lineage>
</organism>
<dbReference type="eggNOG" id="ENOG502SE17">
    <property type="taxonomic scope" value="Eukaryota"/>
</dbReference>
<evidence type="ECO:0000313" key="2">
    <source>
        <dbReference type="EnsemblMetazoa" id="Aqu2.1.09635_001"/>
    </source>
</evidence>
<dbReference type="EnsemblMetazoa" id="Aqu2.1.09635_001">
    <property type="protein sequence ID" value="Aqu2.1.09635_001"/>
    <property type="gene ID" value="Aqu2.1.09635"/>
</dbReference>
<proteinExistence type="predicted"/>
<dbReference type="PANTHER" id="PTHR36981:SF3">
    <property type="entry name" value="UBIQUITIN-LIKE PROTEASE FAMILY PROFILE DOMAIN-CONTAINING PROTEIN"/>
    <property type="match status" value="1"/>
</dbReference>
<feature type="domain" description="P2X purinoreceptor 7 intracellular" evidence="1">
    <location>
        <begin position="18"/>
        <end position="133"/>
    </location>
</feature>
<sequence>MAECILERSKHPEILVPEEYLPPWCKCKNCTFMDTEEENVCCGRQSCITNYRHFVNICLDQQVLTVAIYQRCDIRADMICYSSESYRKAAYRQYILWKYKKLGKGNRKVCPSCVVRAIRNWYPSQTGHYMGFRSQ</sequence>
<protein>
    <recommendedName>
        <fullName evidence="1">P2X purinoreceptor 7 intracellular domain-containing protein</fullName>
    </recommendedName>
</protein>
<dbReference type="OMA" id="MICYSSE"/>
<dbReference type="OrthoDB" id="10066060at2759"/>
<dbReference type="InParanoid" id="A0A1X7T5I3"/>
<dbReference type="PANTHER" id="PTHR36981">
    <property type="entry name" value="ZGC:195170"/>
    <property type="match status" value="1"/>
</dbReference>
<dbReference type="AlphaFoldDB" id="A0A1X7T5I3"/>
<dbReference type="Pfam" id="PF20478">
    <property type="entry name" value="P2RX7_C"/>
    <property type="match status" value="1"/>
</dbReference>